<evidence type="ECO:0000256" key="5">
    <source>
        <dbReference type="ARBA" id="ARBA00023027"/>
    </source>
</evidence>
<feature type="compositionally biased region" description="Low complexity" evidence="6">
    <location>
        <begin position="295"/>
        <end position="306"/>
    </location>
</feature>
<dbReference type="PANTHER" id="PTHR43706:SF38">
    <property type="entry name" value="FAD_NAD(P)-BINDING DOMAIN-CONTAINING PROTEIN"/>
    <property type="match status" value="1"/>
</dbReference>
<comment type="similarity">
    <text evidence="1">Belongs to the NADH dehydrogenase family.</text>
</comment>
<feature type="domain" description="FAD/NAD(P)-binding" evidence="7">
    <location>
        <begin position="449"/>
        <end position="849"/>
    </location>
</feature>
<dbReference type="Proteomes" id="UP000266841">
    <property type="component" value="Unassembled WGS sequence"/>
</dbReference>
<dbReference type="EMBL" id="AGNL01016816">
    <property type="protein sequence ID" value="EJK64817.1"/>
    <property type="molecule type" value="Genomic_DNA"/>
</dbReference>
<dbReference type="GO" id="GO:0003954">
    <property type="term" value="F:NADH dehydrogenase activity"/>
    <property type="evidence" value="ECO:0007669"/>
    <property type="project" value="InterPro"/>
</dbReference>
<evidence type="ECO:0000256" key="6">
    <source>
        <dbReference type="SAM" id="MobiDB-lite"/>
    </source>
</evidence>
<comment type="caution">
    <text evidence="9">The sequence shown here is derived from an EMBL/GenBank/DDBJ whole genome shotgun (WGS) entry which is preliminary data.</text>
</comment>
<sequence>MFWGAGDVLLPVAGVRPGSMAGILCGGGAVWVTWTGSARAYLPTPRPSLTLPFVFSTPVHLQVQAVSGGGVGGCRVPLIRKLIRSSYPLCSCGTYCPALTSQGNKSSGTPGRKGTLLNEGESLECTVRDSRGCQCVRSMMSSRPASAIAGLVVLLAAVDSFRISSPCRVGVPPSSASLLVGPQSPRTTVGDALSGDSRAGLTRLGARGGMDAYDAQMAALRSSAAAPSGGDDDGNDSPAAPNGDPSPSGPASAGHWSGQNSYMTHLSPSANGYKAPSYGRFPSSNSHGGDEQRQDSSGSSLSADDAASYQSYLQRLQSDMDAERADCDAVNNASGDGLDVDKVASQMLDSSRRAVAAESTTNIAAAFREEAEEKKTPPTEDEMLAMISNEVAYTKFRGRNPNSLLDLEFDVLRQRVLDNIEDATQKKNGKSKGKSYLSGKDVPREERKTVVILGTGWGSHAFVKLASTYDLRIVVVSPVNHFVFTPMLASAAVGTVEYRSMTEPIRVTNPNIDNFVEGRAIGVNVLEKTVQVQLTKLETATNAFTGMAANAGGRLDPDPVESMVVYGEDGSVLRDPSQGAGTVIDLSYDHLVCAVGTSSRLSLVKGAADYCFPLKTSQDSKRLRTAIGESLEYASRPDVQEYYYEDDEMQHQASEERRRRVHIAIVGGGPTGVELAGELMDFFQQVCGSPDGAYKHLRDDVSVTLIQSGTELVPAMDKELRARARQSLEEQGVRVIFNTRLQEVGQDYVVVKEKGSGAEETIPVGLTVWAAGNAPVPFVKELLSQLPPEATGSAGRVNVDDWLRCPTPTPETFGSILVLGDVACLNGRDKYKPEPEPLPQTAQVAGQQGSFAARLLNRGYEMDATPPRLPELSSGEAFSLLRTWLVARGLEEAQGFRFLSLGLLAYIGQEEALNQVMLGNVPLFNYSGKVAFALWRTVYLSKQASTRNQALIAFDWLRTEAFGRDITRL</sequence>
<keyword evidence="3" id="KW-0274">FAD</keyword>
<dbReference type="Gene3D" id="3.50.50.100">
    <property type="match status" value="1"/>
</dbReference>
<dbReference type="SUPFAM" id="SSF51905">
    <property type="entry name" value="FAD/NAD(P)-binding domain"/>
    <property type="match status" value="2"/>
</dbReference>
<evidence type="ECO:0000313" key="9">
    <source>
        <dbReference type="EMBL" id="EJK64817.1"/>
    </source>
</evidence>
<dbReference type="InterPro" id="IPR054585">
    <property type="entry name" value="NDH2-like_C"/>
</dbReference>
<dbReference type="OrthoDB" id="3244603at2759"/>
<dbReference type="Pfam" id="PF07992">
    <property type="entry name" value="Pyr_redox_2"/>
    <property type="match status" value="1"/>
</dbReference>
<dbReference type="eggNOG" id="KOG2495">
    <property type="taxonomic scope" value="Eukaryota"/>
</dbReference>
<dbReference type="AlphaFoldDB" id="K0T312"/>
<organism evidence="9 10">
    <name type="scientific">Thalassiosira oceanica</name>
    <name type="common">Marine diatom</name>
    <dbReference type="NCBI Taxonomy" id="159749"/>
    <lineage>
        <taxon>Eukaryota</taxon>
        <taxon>Sar</taxon>
        <taxon>Stramenopiles</taxon>
        <taxon>Ochrophyta</taxon>
        <taxon>Bacillariophyta</taxon>
        <taxon>Coscinodiscophyceae</taxon>
        <taxon>Thalassiosirophycidae</taxon>
        <taxon>Thalassiosirales</taxon>
        <taxon>Thalassiosiraceae</taxon>
        <taxon>Thalassiosira</taxon>
    </lineage>
</organism>
<dbReference type="GO" id="GO:0005739">
    <property type="term" value="C:mitochondrion"/>
    <property type="evidence" value="ECO:0007669"/>
    <property type="project" value="TreeGrafter"/>
</dbReference>
<evidence type="ECO:0000259" key="7">
    <source>
        <dbReference type="Pfam" id="PF07992"/>
    </source>
</evidence>
<keyword evidence="2" id="KW-0285">Flavoprotein</keyword>
<protein>
    <submittedName>
        <fullName evidence="9">Uncharacterized protein</fullName>
    </submittedName>
</protein>
<dbReference type="Pfam" id="PF22366">
    <property type="entry name" value="NDH2_C"/>
    <property type="match status" value="1"/>
</dbReference>
<keyword evidence="4" id="KW-0560">Oxidoreductase</keyword>
<evidence type="ECO:0000256" key="2">
    <source>
        <dbReference type="ARBA" id="ARBA00022630"/>
    </source>
</evidence>
<feature type="domain" description="External alternative NADH-ubiquinone oxidoreductase-like C-terminal" evidence="8">
    <location>
        <begin position="902"/>
        <end position="965"/>
    </location>
</feature>
<accession>K0T312</accession>
<evidence type="ECO:0000256" key="3">
    <source>
        <dbReference type="ARBA" id="ARBA00022827"/>
    </source>
</evidence>
<reference evidence="9 10" key="1">
    <citation type="journal article" date="2012" name="Genome Biol.">
        <title>Genome and low-iron response of an oceanic diatom adapted to chronic iron limitation.</title>
        <authorList>
            <person name="Lommer M."/>
            <person name="Specht M."/>
            <person name="Roy A.S."/>
            <person name="Kraemer L."/>
            <person name="Andreson R."/>
            <person name="Gutowska M.A."/>
            <person name="Wolf J."/>
            <person name="Bergner S.V."/>
            <person name="Schilhabel M.B."/>
            <person name="Klostermeier U.C."/>
            <person name="Beiko R.G."/>
            <person name="Rosenstiel P."/>
            <person name="Hippler M."/>
            <person name="Laroche J."/>
        </authorList>
    </citation>
    <scope>NUCLEOTIDE SEQUENCE [LARGE SCALE GENOMIC DNA]</scope>
    <source>
        <strain evidence="9 10">CCMP1005</strain>
    </source>
</reference>
<evidence type="ECO:0000256" key="4">
    <source>
        <dbReference type="ARBA" id="ARBA00023002"/>
    </source>
</evidence>
<feature type="compositionally biased region" description="Polar residues" evidence="6">
    <location>
        <begin position="257"/>
        <end position="270"/>
    </location>
</feature>
<evidence type="ECO:0000256" key="1">
    <source>
        <dbReference type="ARBA" id="ARBA00005272"/>
    </source>
</evidence>
<keyword evidence="5" id="KW-0520">NAD</keyword>
<gene>
    <name evidence="9" type="ORF">THAOC_14406</name>
</gene>
<dbReference type="PANTHER" id="PTHR43706">
    <property type="entry name" value="NADH DEHYDROGENASE"/>
    <property type="match status" value="1"/>
</dbReference>
<feature type="region of interest" description="Disordered" evidence="6">
    <location>
        <begin position="174"/>
        <end position="196"/>
    </location>
</feature>
<dbReference type="InterPro" id="IPR045024">
    <property type="entry name" value="NDH-2"/>
</dbReference>
<keyword evidence="10" id="KW-1185">Reference proteome</keyword>
<evidence type="ECO:0000313" key="10">
    <source>
        <dbReference type="Proteomes" id="UP000266841"/>
    </source>
</evidence>
<feature type="region of interest" description="Disordered" evidence="6">
    <location>
        <begin position="221"/>
        <end position="306"/>
    </location>
</feature>
<proteinExistence type="inferred from homology"/>
<dbReference type="InterPro" id="IPR023753">
    <property type="entry name" value="FAD/NAD-binding_dom"/>
</dbReference>
<evidence type="ECO:0000259" key="8">
    <source>
        <dbReference type="Pfam" id="PF22366"/>
    </source>
</evidence>
<dbReference type="InterPro" id="IPR036188">
    <property type="entry name" value="FAD/NAD-bd_sf"/>
</dbReference>
<name>K0T312_THAOC</name>